<organism evidence="1 2">
    <name type="scientific">Hyalomma asiaticum</name>
    <name type="common">Tick</name>
    <dbReference type="NCBI Taxonomy" id="266040"/>
    <lineage>
        <taxon>Eukaryota</taxon>
        <taxon>Metazoa</taxon>
        <taxon>Ecdysozoa</taxon>
        <taxon>Arthropoda</taxon>
        <taxon>Chelicerata</taxon>
        <taxon>Arachnida</taxon>
        <taxon>Acari</taxon>
        <taxon>Parasitiformes</taxon>
        <taxon>Ixodida</taxon>
        <taxon>Ixodoidea</taxon>
        <taxon>Ixodidae</taxon>
        <taxon>Hyalomminae</taxon>
        <taxon>Hyalomma</taxon>
    </lineage>
</organism>
<comment type="caution">
    <text evidence="1">The sequence shown here is derived from an EMBL/GenBank/DDBJ whole genome shotgun (WGS) entry which is preliminary data.</text>
</comment>
<sequence>MVEDVEEENRLEKQRVSNPTAVLSSMAAIRTILLIIRGGEGDKRASLIAFSNDSSSATPVGVYYVADTNADGCQLELTSWDTAPLSHTAVILMCFSIDSPDSSEKSPESGRP</sequence>
<evidence type="ECO:0000313" key="2">
    <source>
        <dbReference type="Proteomes" id="UP000821845"/>
    </source>
</evidence>
<name>A0ACB7TKR9_HYAAI</name>
<evidence type="ECO:0000313" key="1">
    <source>
        <dbReference type="EMBL" id="KAH6946686.1"/>
    </source>
</evidence>
<gene>
    <name evidence="1" type="ORF">HPB50_014553</name>
</gene>
<accession>A0ACB7TKR9</accession>
<dbReference type="EMBL" id="CM023481">
    <property type="protein sequence ID" value="KAH6946686.1"/>
    <property type="molecule type" value="Genomic_DNA"/>
</dbReference>
<dbReference type="Proteomes" id="UP000821845">
    <property type="component" value="Chromosome 1"/>
</dbReference>
<protein>
    <submittedName>
        <fullName evidence="1">Uncharacterized protein</fullName>
    </submittedName>
</protein>
<keyword evidence="2" id="KW-1185">Reference proteome</keyword>
<reference evidence="1" key="1">
    <citation type="submission" date="2020-05" db="EMBL/GenBank/DDBJ databases">
        <title>Large-scale comparative analyses of tick genomes elucidate their genetic diversity and vector capacities.</title>
        <authorList>
            <person name="Jia N."/>
            <person name="Wang J."/>
            <person name="Shi W."/>
            <person name="Du L."/>
            <person name="Sun Y."/>
            <person name="Zhan W."/>
            <person name="Jiang J."/>
            <person name="Wang Q."/>
            <person name="Zhang B."/>
            <person name="Ji P."/>
            <person name="Sakyi L.B."/>
            <person name="Cui X."/>
            <person name="Yuan T."/>
            <person name="Jiang B."/>
            <person name="Yang W."/>
            <person name="Lam T.T.-Y."/>
            <person name="Chang Q."/>
            <person name="Ding S."/>
            <person name="Wang X."/>
            <person name="Zhu J."/>
            <person name="Ruan X."/>
            <person name="Zhao L."/>
            <person name="Wei J."/>
            <person name="Que T."/>
            <person name="Du C."/>
            <person name="Cheng J."/>
            <person name="Dai P."/>
            <person name="Han X."/>
            <person name="Huang E."/>
            <person name="Gao Y."/>
            <person name="Liu J."/>
            <person name="Shao H."/>
            <person name="Ye R."/>
            <person name="Li L."/>
            <person name="Wei W."/>
            <person name="Wang X."/>
            <person name="Wang C."/>
            <person name="Yang T."/>
            <person name="Huo Q."/>
            <person name="Li W."/>
            <person name="Guo W."/>
            <person name="Chen H."/>
            <person name="Zhou L."/>
            <person name="Ni X."/>
            <person name="Tian J."/>
            <person name="Zhou Y."/>
            <person name="Sheng Y."/>
            <person name="Liu T."/>
            <person name="Pan Y."/>
            <person name="Xia L."/>
            <person name="Li J."/>
            <person name="Zhao F."/>
            <person name="Cao W."/>
        </authorList>
    </citation>
    <scope>NUCLEOTIDE SEQUENCE</scope>
    <source>
        <strain evidence="1">Hyas-2018</strain>
    </source>
</reference>
<proteinExistence type="predicted"/>